<evidence type="ECO:0000256" key="7">
    <source>
        <dbReference type="NCBIfam" id="TIGR00126"/>
    </source>
</evidence>
<dbReference type="Pfam" id="PF01791">
    <property type="entry name" value="DeoC"/>
    <property type="match status" value="1"/>
</dbReference>
<dbReference type="EMBL" id="QUSG01000004">
    <property type="protein sequence ID" value="KAA3528381.1"/>
    <property type="molecule type" value="Genomic_DNA"/>
</dbReference>
<dbReference type="GO" id="GO:0016052">
    <property type="term" value="P:carbohydrate catabolic process"/>
    <property type="evidence" value="ECO:0007669"/>
    <property type="project" value="TreeGrafter"/>
</dbReference>
<evidence type="ECO:0000313" key="8">
    <source>
        <dbReference type="EMBL" id="KAA3528381.1"/>
    </source>
</evidence>
<dbReference type="CDD" id="cd00959">
    <property type="entry name" value="DeoC"/>
    <property type="match status" value="1"/>
</dbReference>
<comment type="catalytic activity">
    <reaction evidence="6">
        <text>2-deoxy-D-ribose 5-phosphate = D-glyceraldehyde 3-phosphate + acetaldehyde</text>
        <dbReference type="Rhea" id="RHEA:12821"/>
        <dbReference type="ChEBI" id="CHEBI:15343"/>
        <dbReference type="ChEBI" id="CHEBI:59776"/>
        <dbReference type="ChEBI" id="CHEBI:62877"/>
        <dbReference type="EC" id="4.1.2.4"/>
    </reaction>
</comment>
<keyword evidence="5" id="KW-0704">Schiff base</keyword>
<evidence type="ECO:0000256" key="1">
    <source>
        <dbReference type="ARBA" id="ARBA00004816"/>
    </source>
</evidence>
<dbReference type="NCBIfam" id="TIGR00126">
    <property type="entry name" value="deoC"/>
    <property type="match status" value="1"/>
</dbReference>
<keyword evidence="4 8" id="KW-0456">Lyase</keyword>
<reference evidence="8 9" key="1">
    <citation type="submission" date="2018-08" db="EMBL/GenBank/DDBJ databases">
        <title>Genome sequencing of Agrobacterium vitis strain ICMP 10754.</title>
        <authorList>
            <person name="Visnovsky S.B."/>
            <person name="Pitman A.R."/>
        </authorList>
    </citation>
    <scope>NUCLEOTIDE SEQUENCE [LARGE SCALE GENOMIC DNA]</scope>
    <source>
        <strain evidence="8 9">ICMP 10754</strain>
    </source>
</reference>
<dbReference type="OrthoDB" id="6579831at2"/>
<comment type="pathway">
    <text evidence="1">Carbohydrate degradation; 2-deoxy-D-ribose 1-phosphate degradation; D-glyceraldehyde 3-phosphate and acetaldehyde from 2-deoxy-alpha-D-ribose 1-phosphate: step 2/2.</text>
</comment>
<protein>
    <recommendedName>
        <fullName evidence="3 7">Deoxyribose-phosphate aldolase</fullName>
        <ecNumber evidence="3 7">4.1.2.4</ecNumber>
    </recommendedName>
</protein>
<dbReference type="InterPro" id="IPR002915">
    <property type="entry name" value="DeoC/FbaB/LacD_aldolase"/>
</dbReference>
<organism evidence="8 9">
    <name type="scientific">Agrobacterium vitis</name>
    <name type="common">Rhizobium vitis</name>
    <dbReference type="NCBI Taxonomy" id="373"/>
    <lineage>
        <taxon>Bacteria</taxon>
        <taxon>Pseudomonadati</taxon>
        <taxon>Pseudomonadota</taxon>
        <taxon>Alphaproteobacteria</taxon>
        <taxon>Hyphomicrobiales</taxon>
        <taxon>Rhizobiaceae</taxon>
        <taxon>Rhizobium/Agrobacterium group</taxon>
        <taxon>Agrobacterium</taxon>
    </lineage>
</organism>
<dbReference type="GO" id="GO:0005737">
    <property type="term" value="C:cytoplasm"/>
    <property type="evidence" value="ECO:0007669"/>
    <property type="project" value="InterPro"/>
</dbReference>
<evidence type="ECO:0000256" key="3">
    <source>
        <dbReference type="ARBA" id="ARBA00012515"/>
    </source>
</evidence>
<dbReference type="SMART" id="SM01133">
    <property type="entry name" value="DeoC"/>
    <property type="match status" value="1"/>
</dbReference>
<proteinExistence type="inferred from homology"/>
<evidence type="ECO:0000256" key="4">
    <source>
        <dbReference type="ARBA" id="ARBA00023239"/>
    </source>
</evidence>
<dbReference type="GO" id="GO:0009264">
    <property type="term" value="P:deoxyribonucleotide catabolic process"/>
    <property type="evidence" value="ECO:0007669"/>
    <property type="project" value="UniProtKB-UniRule"/>
</dbReference>
<gene>
    <name evidence="8" type="ORF">DXT89_10210</name>
</gene>
<evidence type="ECO:0000256" key="6">
    <source>
        <dbReference type="ARBA" id="ARBA00048791"/>
    </source>
</evidence>
<dbReference type="SUPFAM" id="SSF51569">
    <property type="entry name" value="Aldolase"/>
    <property type="match status" value="1"/>
</dbReference>
<dbReference type="PANTHER" id="PTHR10889">
    <property type="entry name" value="DEOXYRIBOSE-PHOSPHATE ALDOLASE"/>
    <property type="match status" value="1"/>
</dbReference>
<dbReference type="AlphaFoldDB" id="A0A368NVF7"/>
<dbReference type="InterPro" id="IPR013785">
    <property type="entry name" value="Aldolase_TIM"/>
</dbReference>
<dbReference type="EC" id="4.1.2.4" evidence="3 7"/>
<dbReference type="PIRSF" id="PIRSF001357">
    <property type="entry name" value="DeoC"/>
    <property type="match status" value="1"/>
</dbReference>
<dbReference type="GO" id="GO:0004139">
    <property type="term" value="F:deoxyribose-phosphate aldolase activity"/>
    <property type="evidence" value="ECO:0007669"/>
    <property type="project" value="UniProtKB-UniRule"/>
</dbReference>
<evidence type="ECO:0000256" key="2">
    <source>
        <dbReference type="ARBA" id="ARBA00009473"/>
    </source>
</evidence>
<sequence>MEEQILDSRELRECAAVALSVLDLTNLKDDCRPEEIDELCARAVTSFGHTAAICIWPRFVAQARGLLGHDGQVKIATVVNFPSGNLDIAAVVAETEIALADGADEIDLVIPYHAFIEGDETAVMDMIRAVRAVIASPAILKVILETGELKSAALIRRASQIAIAEGADFIKTSTGKVAVNATLEAADIMLQEIRDSGRKVGFKPAGGISTVKDASLYFRHASAIMGEDWVMPSTFRFGASGLLNDILAILSGEKSSAPASGY</sequence>
<dbReference type="Proteomes" id="UP000436911">
    <property type="component" value="Unassembled WGS sequence"/>
</dbReference>
<dbReference type="Gene3D" id="3.20.20.70">
    <property type="entry name" value="Aldolase class I"/>
    <property type="match status" value="1"/>
</dbReference>
<name>A0A368NVF7_AGRVI</name>
<comment type="similarity">
    <text evidence="2">Belongs to the DeoC/FbaB aldolase family. DeoC type 2 subfamily.</text>
</comment>
<evidence type="ECO:0000313" key="9">
    <source>
        <dbReference type="Proteomes" id="UP000436911"/>
    </source>
</evidence>
<dbReference type="PANTHER" id="PTHR10889:SF3">
    <property type="entry name" value="DEOXYRIBOSE-PHOSPHATE ALDOLASE"/>
    <property type="match status" value="1"/>
</dbReference>
<comment type="caution">
    <text evidence="8">The sequence shown here is derived from an EMBL/GenBank/DDBJ whole genome shotgun (WGS) entry which is preliminary data.</text>
</comment>
<dbReference type="InterPro" id="IPR011343">
    <property type="entry name" value="DeoC"/>
</dbReference>
<evidence type="ECO:0000256" key="5">
    <source>
        <dbReference type="ARBA" id="ARBA00023270"/>
    </source>
</evidence>
<accession>A0A368NVF7</accession>